<dbReference type="InterPro" id="IPR037401">
    <property type="entry name" value="SnoaL-like"/>
</dbReference>
<dbReference type="Proteomes" id="UP001183824">
    <property type="component" value="Unassembled WGS sequence"/>
</dbReference>
<dbReference type="InterPro" id="IPR032710">
    <property type="entry name" value="NTF2-like_dom_sf"/>
</dbReference>
<dbReference type="Gene3D" id="3.10.450.50">
    <property type="match status" value="2"/>
</dbReference>
<feature type="domain" description="SnoaL-like" evidence="1">
    <location>
        <begin position="188"/>
        <end position="285"/>
    </location>
</feature>
<proteinExistence type="predicted"/>
<comment type="caution">
    <text evidence="2">The sequence shown here is derived from an EMBL/GenBank/DDBJ whole genome shotgun (WGS) entry which is preliminary data.</text>
</comment>
<keyword evidence="3" id="KW-1185">Reference proteome</keyword>
<dbReference type="EMBL" id="JAVREZ010000001">
    <property type="protein sequence ID" value="MDT0479468.1"/>
    <property type="molecule type" value="Genomic_DNA"/>
</dbReference>
<protein>
    <submittedName>
        <fullName evidence="2">Nuclear transport factor 2 family protein</fullName>
    </submittedName>
</protein>
<dbReference type="Pfam" id="PF12680">
    <property type="entry name" value="SnoaL_2"/>
    <property type="match status" value="2"/>
</dbReference>
<evidence type="ECO:0000313" key="3">
    <source>
        <dbReference type="Proteomes" id="UP001183824"/>
    </source>
</evidence>
<gene>
    <name evidence="2" type="ORF">RNB18_04590</name>
</gene>
<organism evidence="2 3">
    <name type="scientific">Streptomyces doebereineriae</name>
    <dbReference type="NCBI Taxonomy" id="3075528"/>
    <lineage>
        <taxon>Bacteria</taxon>
        <taxon>Bacillati</taxon>
        <taxon>Actinomycetota</taxon>
        <taxon>Actinomycetes</taxon>
        <taxon>Kitasatosporales</taxon>
        <taxon>Streptomycetaceae</taxon>
        <taxon>Streptomyces</taxon>
    </lineage>
</organism>
<evidence type="ECO:0000259" key="1">
    <source>
        <dbReference type="Pfam" id="PF12680"/>
    </source>
</evidence>
<dbReference type="InterPro" id="IPR009959">
    <property type="entry name" value="Cyclase_SnoaL-like"/>
</dbReference>
<accession>A0ABU2V1N2</accession>
<reference evidence="3" key="1">
    <citation type="submission" date="2023-07" db="EMBL/GenBank/DDBJ databases">
        <title>30 novel species of actinomycetes from the DSMZ collection.</title>
        <authorList>
            <person name="Nouioui I."/>
        </authorList>
    </citation>
    <scope>NUCLEOTIDE SEQUENCE [LARGE SCALE GENOMIC DNA]</scope>
    <source>
        <strain evidence="3">DSM 41640</strain>
    </source>
</reference>
<sequence length="303" mass="32753">MAVALTGAAAVPAVASAAHREAPGRDRAAEISSAGYGDSARLGYQKAVAVQLLKGVFERGDTSVVDRFVRPDYIQHNPLAPDGAEALKYFGALQRQQYPDLRYDIKRVISEGDLVLVHSNIVLTPGTRGVAAFDIFRFQGGKIAEHWDVLQAVPATTANGNDMFSTVSRPRTEAPGPAWRTAYNRKLVTAFFDRLLVKKDPSAVDAYVGPEYDQHSPNVPDGVAGLKAGAAAFGAQFPQLRVTRKRIIAEGDLVAVHSNYVLTPGTRGQAVVDLFRVRGGRIVEHWDAVQDVPETSANDNTMF</sequence>
<dbReference type="PANTHER" id="PTHR38436:SF1">
    <property type="entry name" value="ESTER CYCLASE"/>
    <property type="match status" value="1"/>
</dbReference>
<evidence type="ECO:0000313" key="2">
    <source>
        <dbReference type="EMBL" id="MDT0479468.1"/>
    </source>
</evidence>
<dbReference type="PANTHER" id="PTHR38436">
    <property type="entry name" value="POLYKETIDE CYCLASE SNOAL-LIKE DOMAIN"/>
    <property type="match status" value="1"/>
</dbReference>
<dbReference type="SUPFAM" id="SSF54427">
    <property type="entry name" value="NTF2-like"/>
    <property type="match status" value="2"/>
</dbReference>
<name>A0ABU2V1N2_9ACTN</name>
<feature type="domain" description="SnoaL-like" evidence="1">
    <location>
        <begin position="56"/>
        <end position="146"/>
    </location>
</feature>